<reference evidence="3" key="1">
    <citation type="journal article" date="2019" name="Int. J. Syst. Evol. Microbiol.">
        <title>The Global Catalogue of Microorganisms (GCM) 10K type strain sequencing project: providing services to taxonomists for standard genome sequencing and annotation.</title>
        <authorList>
            <consortium name="The Broad Institute Genomics Platform"/>
            <consortium name="The Broad Institute Genome Sequencing Center for Infectious Disease"/>
            <person name="Wu L."/>
            <person name="Ma J."/>
        </authorList>
    </citation>
    <scope>NUCLEOTIDE SEQUENCE [LARGE SCALE GENOMIC DNA]</scope>
    <source>
        <strain evidence="3">CGMCC 1.15931</strain>
    </source>
</reference>
<keyword evidence="1" id="KW-0812">Transmembrane</keyword>
<protein>
    <recommendedName>
        <fullName evidence="4">Transmembrane protein</fullName>
    </recommendedName>
</protein>
<dbReference type="EMBL" id="BMKG01000028">
    <property type="protein sequence ID" value="GGC20359.1"/>
    <property type="molecule type" value="Genomic_DNA"/>
</dbReference>
<proteinExistence type="predicted"/>
<keyword evidence="1" id="KW-0472">Membrane</keyword>
<evidence type="ECO:0008006" key="4">
    <source>
        <dbReference type="Google" id="ProtNLM"/>
    </source>
</evidence>
<gene>
    <name evidence="2" type="ORF">GCM10011572_47180</name>
</gene>
<organism evidence="2 3">
    <name type="scientific">Pseudoduganella buxea</name>
    <dbReference type="NCBI Taxonomy" id="1949069"/>
    <lineage>
        <taxon>Bacteria</taxon>
        <taxon>Pseudomonadati</taxon>
        <taxon>Pseudomonadota</taxon>
        <taxon>Betaproteobacteria</taxon>
        <taxon>Burkholderiales</taxon>
        <taxon>Oxalobacteraceae</taxon>
        <taxon>Telluria group</taxon>
        <taxon>Pseudoduganella</taxon>
    </lineage>
</organism>
<accession>A0ABQ1LCK7</accession>
<keyword evidence="1" id="KW-1133">Transmembrane helix</keyword>
<comment type="caution">
    <text evidence="2">The sequence shown here is derived from an EMBL/GenBank/DDBJ whole genome shotgun (WGS) entry which is preliminary data.</text>
</comment>
<keyword evidence="3" id="KW-1185">Reference proteome</keyword>
<feature type="transmembrane region" description="Helical" evidence="1">
    <location>
        <begin position="57"/>
        <end position="77"/>
    </location>
</feature>
<dbReference type="Pfam" id="PF20327">
    <property type="entry name" value="DUF6622"/>
    <property type="match status" value="1"/>
</dbReference>
<name>A0ABQ1LCK7_9BURK</name>
<feature type="transmembrane region" description="Helical" evidence="1">
    <location>
        <begin position="116"/>
        <end position="134"/>
    </location>
</feature>
<dbReference type="InterPro" id="IPR046730">
    <property type="entry name" value="DUF6622"/>
</dbReference>
<feature type="transmembrane region" description="Helical" evidence="1">
    <location>
        <begin position="155"/>
        <end position="174"/>
    </location>
</feature>
<evidence type="ECO:0000256" key="1">
    <source>
        <dbReference type="SAM" id="Phobius"/>
    </source>
</evidence>
<feature type="transmembrane region" description="Helical" evidence="1">
    <location>
        <begin position="186"/>
        <end position="207"/>
    </location>
</feature>
<dbReference type="Proteomes" id="UP000622638">
    <property type="component" value="Unassembled WGS sequence"/>
</dbReference>
<evidence type="ECO:0000313" key="3">
    <source>
        <dbReference type="Proteomes" id="UP000622638"/>
    </source>
</evidence>
<evidence type="ECO:0000313" key="2">
    <source>
        <dbReference type="EMBL" id="GGC20359.1"/>
    </source>
</evidence>
<feature type="transmembrane region" description="Helical" evidence="1">
    <location>
        <begin position="89"/>
        <end position="110"/>
    </location>
</feature>
<sequence length="224" mass="23314">MALPEGRGRGIGRRLLRFAPFRTRFAPAPAVPVALPWRQDRGSRIIAPSQPHGEPIMLQQIVGHTPLYVWAILAFLVTRGVAASRTRTASLRSLFIIPAVMTVLALLQIGRFAAPGLPALAWLGAVAVGVLLAWRGQGAVAVDRAAGTVTQAGSWLPLVLMLTVFCVRYAVAVAGAVRPALADGSAFALAVAVLLGLCNGVLAGRVLRCLPAWRAAGAGLAPAA</sequence>